<dbReference type="OrthoDB" id="5870717at2759"/>
<feature type="domain" description="T20D4.11-like" evidence="2">
    <location>
        <begin position="194"/>
        <end position="339"/>
    </location>
</feature>
<protein>
    <submittedName>
        <fullName evidence="3">T20D4.11-like domain-containing protein</fullName>
    </submittedName>
</protein>
<dbReference type="eggNOG" id="ENOG502RT9H">
    <property type="taxonomic scope" value="Eukaryota"/>
</dbReference>
<accession>Q17930</accession>
<dbReference type="GeneID" id="182538"/>
<dbReference type="InParanoid" id="Q17930"/>
<dbReference type="SMR" id="Q17930"/>
<dbReference type="OMA" id="IANERRC"/>
<feature type="chain" id="PRO_5004185508" evidence="1">
    <location>
        <begin position="21"/>
        <end position="346"/>
    </location>
</feature>
<sequence length="346" mass="39663">MRKPTLLVCLVMSYFNFVDSKSNLLNSPLRVCTPKEQFVLEGKCLRYVNDLMYLTEEYPPTQITVPIAKNMSSACEKITSCFAEIECDEAQRSKEVYERKCEKIEFNNYKMQECIPKFYETVYNKSRHCTVEFDFFSTDLKTRRDAYINGKSCVVSIANERRCDEKALEYLNSSYDKFVDIMSIKPDEKKCSSLHDEMISKQCQPVLLKLGNGVVGSLDKLIKNANETKPAVENRPDVCDELQNCLQKSCFYTQHNQTNANAYKEGCEKLTLVPFSLCKFQVMISPTSTSYKCVIDSLLNPSSTMPRNSFLEDKECMRTMMGGICGAAILENFDRDWEASKTADLF</sequence>
<dbReference type="PANTHER" id="PTHR31897">
    <property type="entry name" value="PROTEIN CBG17011-RELATED"/>
    <property type="match status" value="1"/>
</dbReference>
<evidence type="ECO:0000256" key="1">
    <source>
        <dbReference type="SAM" id="SignalP"/>
    </source>
</evidence>
<evidence type="ECO:0000259" key="2">
    <source>
        <dbReference type="Pfam" id="PF01579"/>
    </source>
</evidence>
<feature type="signal peptide" evidence="1">
    <location>
        <begin position="1"/>
        <end position="20"/>
    </location>
</feature>
<dbReference type="InterPro" id="IPR002542">
    <property type="entry name" value="T20D4.11-like_dom"/>
</dbReference>
<name>Q17930_CAEEL</name>
<dbReference type="UCSC" id="C12D5.9">
    <property type="organism name" value="c. elegans"/>
</dbReference>
<dbReference type="EMBL" id="BX284605">
    <property type="protein sequence ID" value="CCD64277.1"/>
    <property type="molecule type" value="Genomic_DNA"/>
</dbReference>
<dbReference type="FunCoup" id="Q17930">
    <property type="interactions" value="6"/>
</dbReference>
<dbReference type="RefSeq" id="NP_504991.1">
    <property type="nucleotide sequence ID" value="NM_072590.2"/>
</dbReference>
<dbReference type="CTD" id="182538"/>
<dbReference type="PaxDb" id="6239-C12D5.9"/>
<evidence type="ECO:0000313" key="5">
    <source>
        <dbReference type="WormBase" id="C12D5.9"/>
    </source>
</evidence>
<proteinExistence type="predicted"/>
<keyword evidence="4" id="KW-1185">Reference proteome</keyword>
<evidence type="ECO:0000313" key="3">
    <source>
        <dbReference type="EMBL" id="CCD64277.1"/>
    </source>
</evidence>
<feature type="domain" description="T20D4.11-like" evidence="2">
    <location>
        <begin position="32"/>
        <end position="191"/>
    </location>
</feature>
<dbReference type="KEGG" id="cel:CELE_C12D5.9"/>
<reference evidence="3 4" key="1">
    <citation type="journal article" date="1998" name="Science">
        <title>Genome sequence of the nematode C. elegans: a platform for investigating biology.</title>
        <authorList>
            <consortium name="The C. elegans sequencing consortium"/>
            <person name="Sulson J.E."/>
            <person name="Waterston R."/>
        </authorList>
    </citation>
    <scope>NUCLEOTIDE SEQUENCE [LARGE SCALE GENOMIC DNA]</scope>
    <source>
        <strain evidence="3 4">Bristol N2</strain>
    </source>
</reference>
<organism evidence="3 4">
    <name type="scientific">Caenorhabditis elegans</name>
    <dbReference type="NCBI Taxonomy" id="6239"/>
    <lineage>
        <taxon>Eukaryota</taxon>
        <taxon>Metazoa</taxon>
        <taxon>Ecdysozoa</taxon>
        <taxon>Nematoda</taxon>
        <taxon>Chromadorea</taxon>
        <taxon>Rhabditida</taxon>
        <taxon>Rhabditina</taxon>
        <taxon>Rhabditomorpha</taxon>
        <taxon>Rhabditoidea</taxon>
        <taxon>Rhabditidae</taxon>
        <taxon>Peloderinae</taxon>
        <taxon>Caenorhabditis</taxon>
    </lineage>
</organism>
<dbReference type="Bgee" id="WBGene00015710">
    <property type="expression patterns" value="Expressed in larva and 1 other cell type or tissue"/>
</dbReference>
<dbReference type="AGR" id="WB:WBGene00015710"/>
<dbReference type="HOGENOM" id="CLU_058511_0_0_1"/>
<dbReference type="PANTHER" id="PTHR31897:SF2">
    <property type="entry name" value="DUF19 DOMAIN-CONTAINING PROTEIN"/>
    <property type="match status" value="1"/>
</dbReference>
<dbReference type="WormBase" id="C12D5.9">
    <property type="protein sequence ID" value="CE06811"/>
    <property type="gene ID" value="WBGene00015710"/>
</dbReference>
<dbReference type="Pfam" id="PF01579">
    <property type="entry name" value="DUF19"/>
    <property type="match status" value="2"/>
</dbReference>
<dbReference type="Proteomes" id="UP000001940">
    <property type="component" value="Chromosome V"/>
</dbReference>
<keyword evidence="1" id="KW-0732">Signal</keyword>
<dbReference type="AlphaFoldDB" id="Q17930"/>
<gene>
    <name evidence="3 5" type="ORF">C12D5.9</name>
    <name evidence="3" type="ORF">CELE_C12D5.9</name>
</gene>
<dbReference type="PIR" id="T30069">
    <property type="entry name" value="T30069"/>
</dbReference>
<dbReference type="PhylomeDB" id="Q17930"/>
<evidence type="ECO:0000313" key="4">
    <source>
        <dbReference type="Proteomes" id="UP000001940"/>
    </source>
</evidence>